<dbReference type="PANTHER" id="PTHR38681:SF1">
    <property type="entry name" value="RETROVIRUS-RELATED POL POLYPROTEIN FROM TRANSPOSON 412-LIKE PROTEIN"/>
    <property type="match status" value="1"/>
</dbReference>
<reference evidence="1 2" key="1">
    <citation type="journal article" date="2018" name="Gigascience">
        <title>Genomes of trombidid mites reveal novel predicted allergens and laterally-transferred genes associated with secondary metabolism.</title>
        <authorList>
            <person name="Dong X."/>
            <person name="Chaisiri K."/>
            <person name="Xia D."/>
            <person name="Armstrong S.D."/>
            <person name="Fang Y."/>
            <person name="Donnelly M.J."/>
            <person name="Kadowaki T."/>
            <person name="McGarry J.W."/>
            <person name="Darby A.C."/>
            <person name="Makepeace B.L."/>
        </authorList>
    </citation>
    <scope>NUCLEOTIDE SEQUENCE [LARGE SCALE GENOMIC DNA]</scope>
    <source>
        <strain evidence="1">UoL-UT</strain>
    </source>
</reference>
<name>A0A443RXC4_9ACAR</name>
<dbReference type="OrthoDB" id="6506414at2759"/>
<feature type="non-terminal residue" evidence="1">
    <location>
        <position position="134"/>
    </location>
</feature>
<keyword evidence="2" id="KW-1185">Reference proteome</keyword>
<sequence>NIIYGWIARFGCFSVITTDQGRQFESKLFFELTKMIGTNRIELQPFILNPLKAAIKTFETSSWTSVLPSVLLGIRTALKVDLNASSAELANNTFNFSYDENALTKFKTAMASLKPCNSRTRVEQKIFVYPHLSQ</sequence>
<evidence type="ECO:0000313" key="2">
    <source>
        <dbReference type="Proteomes" id="UP000288716"/>
    </source>
</evidence>
<comment type="caution">
    <text evidence="1">The sequence shown here is derived from an EMBL/GenBank/DDBJ whole genome shotgun (WGS) entry which is preliminary data.</text>
</comment>
<evidence type="ECO:0000313" key="1">
    <source>
        <dbReference type="EMBL" id="RWS19900.1"/>
    </source>
</evidence>
<dbReference type="PANTHER" id="PTHR38681">
    <property type="entry name" value="RETROVIRUS-RELATED POL POLYPROTEIN FROM TRANSPOSON 412-LIKE PROTEIN-RELATED"/>
    <property type="match status" value="1"/>
</dbReference>
<dbReference type="EMBL" id="NCKV01021775">
    <property type="protein sequence ID" value="RWS19900.1"/>
    <property type="molecule type" value="Genomic_DNA"/>
</dbReference>
<organism evidence="1 2">
    <name type="scientific">Leptotrombidium deliense</name>
    <dbReference type="NCBI Taxonomy" id="299467"/>
    <lineage>
        <taxon>Eukaryota</taxon>
        <taxon>Metazoa</taxon>
        <taxon>Ecdysozoa</taxon>
        <taxon>Arthropoda</taxon>
        <taxon>Chelicerata</taxon>
        <taxon>Arachnida</taxon>
        <taxon>Acari</taxon>
        <taxon>Acariformes</taxon>
        <taxon>Trombidiformes</taxon>
        <taxon>Prostigmata</taxon>
        <taxon>Anystina</taxon>
        <taxon>Parasitengona</taxon>
        <taxon>Trombiculoidea</taxon>
        <taxon>Trombiculidae</taxon>
        <taxon>Leptotrombidium</taxon>
    </lineage>
</organism>
<dbReference type="AlphaFoldDB" id="A0A443RXC4"/>
<dbReference type="VEuPathDB" id="VectorBase:LDEU012141"/>
<dbReference type="STRING" id="299467.A0A443RXC4"/>
<dbReference type="Proteomes" id="UP000288716">
    <property type="component" value="Unassembled WGS sequence"/>
</dbReference>
<accession>A0A443RXC4</accession>
<gene>
    <name evidence="1" type="ORF">B4U80_11404</name>
</gene>
<feature type="non-terminal residue" evidence="1">
    <location>
        <position position="1"/>
    </location>
</feature>
<proteinExistence type="predicted"/>
<protein>
    <submittedName>
        <fullName evidence="1">Pol polyprotein-like protein</fullName>
    </submittedName>
</protein>